<name>A0AA48KBN0_9BACT</name>
<dbReference type="KEGG" id="msil:METEAL_18570"/>
<feature type="chain" id="PRO_5041346603" description="Tetratricopeptide repeat protein" evidence="2">
    <location>
        <begin position="26"/>
        <end position="317"/>
    </location>
</feature>
<reference evidence="4" key="1">
    <citation type="journal article" date="2023" name="Int. J. Syst. Evol. Microbiol.">
        <title>Mesoterricola silvestris gen. nov., sp. nov., Mesoterricola sediminis sp. nov., Geothrix oryzae sp. nov., Geothrix edaphica sp. nov., Geothrix rubra sp. nov., and Geothrix limicola sp. nov., six novel members of Acidobacteriota isolated from soils.</title>
        <authorList>
            <person name="Itoh H."/>
            <person name="Sugisawa Y."/>
            <person name="Mise K."/>
            <person name="Xu Z."/>
            <person name="Kuniyasu M."/>
            <person name="Ushijima N."/>
            <person name="Kawano K."/>
            <person name="Kobayashi E."/>
            <person name="Shiratori Y."/>
            <person name="Masuda Y."/>
            <person name="Senoo K."/>
        </authorList>
    </citation>
    <scope>NUCLEOTIDE SEQUENCE [LARGE SCALE GENOMIC DNA]</scope>
    <source>
        <strain evidence="4">W79</strain>
    </source>
</reference>
<evidence type="ECO:0008006" key="5">
    <source>
        <dbReference type="Google" id="ProtNLM"/>
    </source>
</evidence>
<dbReference type="InterPro" id="IPR019734">
    <property type="entry name" value="TPR_rpt"/>
</dbReference>
<gene>
    <name evidence="3" type="ORF">METEAL_18570</name>
</gene>
<evidence type="ECO:0000256" key="1">
    <source>
        <dbReference type="PROSITE-ProRule" id="PRU00339"/>
    </source>
</evidence>
<organism evidence="3 4">
    <name type="scientific">Mesoterricola silvestris</name>
    <dbReference type="NCBI Taxonomy" id="2927979"/>
    <lineage>
        <taxon>Bacteria</taxon>
        <taxon>Pseudomonadati</taxon>
        <taxon>Acidobacteriota</taxon>
        <taxon>Holophagae</taxon>
        <taxon>Holophagales</taxon>
        <taxon>Holophagaceae</taxon>
        <taxon>Mesoterricola</taxon>
    </lineage>
</organism>
<dbReference type="Pfam" id="PF13181">
    <property type="entry name" value="TPR_8"/>
    <property type="match status" value="1"/>
</dbReference>
<dbReference type="PROSITE" id="PS50005">
    <property type="entry name" value="TPR"/>
    <property type="match status" value="2"/>
</dbReference>
<dbReference type="Proteomes" id="UP001238179">
    <property type="component" value="Chromosome"/>
</dbReference>
<dbReference type="InterPro" id="IPR011990">
    <property type="entry name" value="TPR-like_helical_dom_sf"/>
</dbReference>
<dbReference type="PROSITE" id="PS50293">
    <property type="entry name" value="TPR_REGION"/>
    <property type="match status" value="1"/>
</dbReference>
<protein>
    <recommendedName>
        <fullName evidence="5">Tetratricopeptide repeat protein</fullName>
    </recommendedName>
</protein>
<proteinExistence type="predicted"/>
<dbReference type="EMBL" id="AP027080">
    <property type="protein sequence ID" value="BDU72683.1"/>
    <property type="molecule type" value="Genomic_DNA"/>
</dbReference>
<keyword evidence="2" id="KW-0732">Signal</keyword>
<evidence type="ECO:0000313" key="3">
    <source>
        <dbReference type="EMBL" id="BDU72683.1"/>
    </source>
</evidence>
<keyword evidence="4" id="KW-1185">Reference proteome</keyword>
<dbReference type="Gene3D" id="1.25.40.10">
    <property type="entry name" value="Tetratricopeptide repeat domain"/>
    <property type="match status" value="1"/>
</dbReference>
<dbReference type="SUPFAM" id="SSF48452">
    <property type="entry name" value="TPR-like"/>
    <property type="match status" value="1"/>
</dbReference>
<dbReference type="Pfam" id="PF00515">
    <property type="entry name" value="TPR_1"/>
    <property type="match status" value="1"/>
</dbReference>
<keyword evidence="1" id="KW-0802">TPR repeat</keyword>
<evidence type="ECO:0000313" key="4">
    <source>
        <dbReference type="Proteomes" id="UP001238179"/>
    </source>
</evidence>
<feature type="repeat" description="TPR" evidence="1">
    <location>
        <begin position="228"/>
        <end position="261"/>
    </location>
</feature>
<dbReference type="SMART" id="SM00028">
    <property type="entry name" value="TPR"/>
    <property type="match status" value="2"/>
</dbReference>
<feature type="signal peptide" evidence="2">
    <location>
        <begin position="1"/>
        <end position="25"/>
    </location>
</feature>
<feature type="repeat" description="TPR" evidence="1">
    <location>
        <begin position="263"/>
        <end position="296"/>
    </location>
</feature>
<dbReference type="AlphaFoldDB" id="A0AA48KBN0"/>
<sequence length="317" mass="35742">MTHSVFSVLLMAACLAAPSAGCAQAQDPPVRADNRDPSFVPYVPMPMPATASFKEVRDDLAALLRERKRPVGVRFGRRGPAQPDFNRLENAHQLIELIKGGGTGDNIVRLQYDKQKQFEYILLKAVAVVDERIELGPGFAFPFRDVLEGPITVTRLKDGAYPFVIQLQNQLSFRFDAKDLGDAKRMADDLEFLRRHYAGLEEGRAAQSETLAAQYRALKTKPPVSEAQRRFIVQANAYNQMKNYEQALEHYQKALDLEPLSYPAAYFNMALLSAQLGRYRAAMAYMKQYLLLEPEAKDARSGQDKIYEWEIMAGSSR</sequence>
<accession>A0AA48KBN0</accession>
<evidence type="ECO:0000256" key="2">
    <source>
        <dbReference type="SAM" id="SignalP"/>
    </source>
</evidence>